<keyword evidence="6" id="KW-1185">Reference proteome</keyword>
<dbReference type="PROSITE" id="PS50405">
    <property type="entry name" value="GST_CTER"/>
    <property type="match status" value="1"/>
</dbReference>
<organism evidence="5 6">
    <name type="scientific">Drosophila ananassae</name>
    <name type="common">Fruit fly</name>
    <dbReference type="NCBI Taxonomy" id="7217"/>
    <lineage>
        <taxon>Eukaryota</taxon>
        <taxon>Metazoa</taxon>
        <taxon>Ecdysozoa</taxon>
        <taxon>Arthropoda</taxon>
        <taxon>Hexapoda</taxon>
        <taxon>Insecta</taxon>
        <taxon>Pterygota</taxon>
        <taxon>Neoptera</taxon>
        <taxon>Endopterygota</taxon>
        <taxon>Diptera</taxon>
        <taxon>Brachycera</taxon>
        <taxon>Muscomorpha</taxon>
        <taxon>Ephydroidea</taxon>
        <taxon>Drosophilidae</taxon>
        <taxon>Drosophila</taxon>
        <taxon>Sophophora</taxon>
    </lineage>
</organism>
<evidence type="ECO:0000259" key="3">
    <source>
        <dbReference type="PROSITE" id="PS50404"/>
    </source>
</evidence>
<dbReference type="AlphaFoldDB" id="A0A0P8YDW1"/>
<dbReference type="InterPro" id="IPR004045">
    <property type="entry name" value="Glutathione_S-Trfase_N"/>
</dbReference>
<feature type="domain" description="GST C-terminal" evidence="4">
    <location>
        <begin position="86"/>
        <end position="211"/>
    </location>
</feature>
<comment type="similarity">
    <text evidence="2">Belongs to the GST superfamily.</text>
</comment>
<evidence type="ECO:0000259" key="4">
    <source>
        <dbReference type="PROSITE" id="PS50405"/>
    </source>
</evidence>
<proteinExistence type="inferred from homology"/>
<dbReference type="STRING" id="7217.A0A0P8YDW1"/>
<dbReference type="SUPFAM" id="SSF52833">
    <property type="entry name" value="Thioredoxin-like"/>
    <property type="match status" value="1"/>
</dbReference>
<evidence type="ECO:0000313" key="6">
    <source>
        <dbReference type="Proteomes" id="UP000007801"/>
    </source>
</evidence>
<dbReference type="InterPro" id="IPR036282">
    <property type="entry name" value="Glutathione-S-Trfase_C_sf"/>
</dbReference>
<dbReference type="CDD" id="cd03045">
    <property type="entry name" value="GST_N_Delta_Epsilon"/>
    <property type="match status" value="1"/>
</dbReference>
<evidence type="ECO:0000256" key="1">
    <source>
        <dbReference type="ARBA" id="ARBA00011738"/>
    </source>
</evidence>
<reference evidence="5 6" key="1">
    <citation type="journal article" date="2007" name="Nature">
        <title>Evolution of genes and genomes on the Drosophila phylogeny.</title>
        <authorList>
            <consortium name="Drosophila 12 Genomes Consortium"/>
            <person name="Clark A.G."/>
            <person name="Eisen M.B."/>
            <person name="Smith D.R."/>
            <person name="Bergman C.M."/>
            <person name="Oliver B."/>
            <person name="Markow T.A."/>
            <person name="Kaufman T.C."/>
            <person name="Kellis M."/>
            <person name="Gelbart W."/>
            <person name="Iyer V.N."/>
            <person name="Pollard D.A."/>
            <person name="Sackton T.B."/>
            <person name="Larracuente A.M."/>
            <person name="Singh N.D."/>
            <person name="Abad J.P."/>
            <person name="Abt D.N."/>
            <person name="Adryan B."/>
            <person name="Aguade M."/>
            <person name="Akashi H."/>
            <person name="Anderson W.W."/>
            <person name="Aquadro C.F."/>
            <person name="Ardell D.H."/>
            <person name="Arguello R."/>
            <person name="Artieri C.G."/>
            <person name="Barbash D.A."/>
            <person name="Barker D."/>
            <person name="Barsanti P."/>
            <person name="Batterham P."/>
            <person name="Batzoglou S."/>
            <person name="Begun D."/>
            <person name="Bhutkar A."/>
            <person name="Blanco E."/>
            <person name="Bosak S.A."/>
            <person name="Bradley R.K."/>
            <person name="Brand A.D."/>
            <person name="Brent M.R."/>
            <person name="Brooks A.N."/>
            <person name="Brown R.H."/>
            <person name="Butlin R.K."/>
            <person name="Caggese C."/>
            <person name="Calvi B.R."/>
            <person name="Bernardo de Carvalho A."/>
            <person name="Caspi A."/>
            <person name="Castrezana S."/>
            <person name="Celniker S.E."/>
            <person name="Chang J.L."/>
            <person name="Chapple C."/>
            <person name="Chatterji S."/>
            <person name="Chinwalla A."/>
            <person name="Civetta A."/>
            <person name="Clifton S.W."/>
            <person name="Comeron J.M."/>
            <person name="Costello J.C."/>
            <person name="Coyne J.A."/>
            <person name="Daub J."/>
            <person name="David R.G."/>
            <person name="Delcher A.L."/>
            <person name="Delehaunty K."/>
            <person name="Do C.B."/>
            <person name="Ebling H."/>
            <person name="Edwards K."/>
            <person name="Eickbush T."/>
            <person name="Evans J.D."/>
            <person name="Filipski A."/>
            <person name="Findeiss S."/>
            <person name="Freyhult E."/>
            <person name="Fulton L."/>
            <person name="Fulton R."/>
            <person name="Garcia A.C."/>
            <person name="Gardiner A."/>
            <person name="Garfield D.A."/>
            <person name="Garvin B.E."/>
            <person name="Gibson G."/>
            <person name="Gilbert D."/>
            <person name="Gnerre S."/>
            <person name="Godfrey J."/>
            <person name="Good R."/>
            <person name="Gotea V."/>
            <person name="Gravely B."/>
            <person name="Greenberg A.J."/>
            <person name="Griffiths-Jones S."/>
            <person name="Gross S."/>
            <person name="Guigo R."/>
            <person name="Gustafson E.A."/>
            <person name="Haerty W."/>
            <person name="Hahn M.W."/>
            <person name="Halligan D.L."/>
            <person name="Halpern A.L."/>
            <person name="Halter G.M."/>
            <person name="Han M.V."/>
            <person name="Heger A."/>
            <person name="Hillier L."/>
            <person name="Hinrichs A.S."/>
            <person name="Holmes I."/>
            <person name="Hoskins R.A."/>
            <person name="Hubisz M.J."/>
            <person name="Hultmark D."/>
            <person name="Huntley M.A."/>
            <person name="Jaffe D.B."/>
            <person name="Jagadeeshan S."/>
            <person name="Jeck W.R."/>
            <person name="Johnson J."/>
            <person name="Jones C.D."/>
            <person name="Jordan W.C."/>
            <person name="Karpen G.H."/>
            <person name="Kataoka E."/>
            <person name="Keightley P.D."/>
            <person name="Kheradpour P."/>
            <person name="Kirkness E.F."/>
            <person name="Koerich L.B."/>
            <person name="Kristiansen K."/>
            <person name="Kudrna D."/>
            <person name="Kulathinal R.J."/>
            <person name="Kumar S."/>
            <person name="Kwok R."/>
            <person name="Lander E."/>
            <person name="Langley C.H."/>
            <person name="Lapoint R."/>
            <person name="Lazzaro B.P."/>
            <person name="Lee S.J."/>
            <person name="Levesque L."/>
            <person name="Li R."/>
            <person name="Lin C.F."/>
            <person name="Lin M.F."/>
            <person name="Lindblad-Toh K."/>
            <person name="Llopart A."/>
            <person name="Long M."/>
            <person name="Low L."/>
            <person name="Lozovsky E."/>
            <person name="Lu J."/>
            <person name="Luo M."/>
            <person name="Machado C.A."/>
            <person name="Makalowski W."/>
            <person name="Marzo M."/>
            <person name="Matsuda M."/>
            <person name="Matzkin L."/>
            <person name="McAllister B."/>
            <person name="McBride C.S."/>
            <person name="McKernan B."/>
            <person name="McKernan K."/>
            <person name="Mendez-Lago M."/>
            <person name="Minx P."/>
            <person name="Mollenhauer M.U."/>
            <person name="Montooth K."/>
            <person name="Mount S.M."/>
            <person name="Mu X."/>
            <person name="Myers E."/>
            <person name="Negre B."/>
            <person name="Newfeld S."/>
            <person name="Nielsen R."/>
            <person name="Noor M.A."/>
            <person name="O'Grady P."/>
            <person name="Pachter L."/>
            <person name="Papaceit M."/>
            <person name="Parisi M.J."/>
            <person name="Parisi M."/>
            <person name="Parts L."/>
            <person name="Pedersen J.S."/>
            <person name="Pesole G."/>
            <person name="Phillippy A.M."/>
            <person name="Ponting C.P."/>
            <person name="Pop M."/>
            <person name="Porcelli D."/>
            <person name="Powell J.R."/>
            <person name="Prohaska S."/>
            <person name="Pruitt K."/>
            <person name="Puig M."/>
            <person name="Quesneville H."/>
            <person name="Ram K.R."/>
            <person name="Rand D."/>
            <person name="Rasmussen M.D."/>
            <person name="Reed L.K."/>
            <person name="Reenan R."/>
            <person name="Reily A."/>
            <person name="Remington K.A."/>
            <person name="Rieger T.T."/>
            <person name="Ritchie M.G."/>
            <person name="Robin C."/>
            <person name="Rogers Y.H."/>
            <person name="Rohde C."/>
            <person name="Rozas J."/>
            <person name="Rubenfield M.J."/>
            <person name="Ruiz A."/>
            <person name="Russo S."/>
            <person name="Salzberg S.L."/>
            <person name="Sanchez-Gracia A."/>
            <person name="Saranga D.J."/>
            <person name="Sato H."/>
            <person name="Schaeffer S.W."/>
            <person name="Schatz M.C."/>
            <person name="Schlenke T."/>
            <person name="Schwartz R."/>
            <person name="Segarra C."/>
            <person name="Singh R.S."/>
            <person name="Sirot L."/>
            <person name="Sirota M."/>
            <person name="Sisneros N.B."/>
            <person name="Smith C.D."/>
            <person name="Smith T.F."/>
            <person name="Spieth J."/>
            <person name="Stage D.E."/>
            <person name="Stark A."/>
            <person name="Stephan W."/>
            <person name="Strausberg R.L."/>
            <person name="Strempel S."/>
            <person name="Sturgill D."/>
            <person name="Sutton G."/>
            <person name="Sutton G.G."/>
            <person name="Tao W."/>
            <person name="Teichmann S."/>
            <person name="Tobari Y.N."/>
            <person name="Tomimura Y."/>
            <person name="Tsolas J.M."/>
            <person name="Valente V.L."/>
            <person name="Venter E."/>
            <person name="Venter J.C."/>
            <person name="Vicario S."/>
            <person name="Vieira F.G."/>
            <person name="Vilella A.J."/>
            <person name="Villasante A."/>
            <person name="Walenz B."/>
            <person name="Wang J."/>
            <person name="Wasserman M."/>
            <person name="Watts T."/>
            <person name="Wilson D."/>
            <person name="Wilson R.K."/>
            <person name="Wing R.A."/>
            <person name="Wolfner M.F."/>
            <person name="Wong A."/>
            <person name="Wong G.K."/>
            <person name="Wu C.I."/>
            <person name="Wu G."/>
            <person name="Yamamoto D."/>
            <person name="Yang H.P."/>
            <person name="Yang S.P."/>
            <person name="Yorke J.A."/>
            <person name="Yoshida K."/>
            <person name="Zdobnov E."/>
            <person name="Zhang P."/>
            <person name="Zhang Y."/>
            <person name="Zimin A.V."/>
            <person name="Baldwin J."/>
            <person name="Abdouelleil A."/>
            <person name="Abdulkadir J."/>
            <person name="Abebe A."/>
            <person name="Abera B."/>
            <person name="Abreu J."/>
            <person name="Acer S.C."/>
            <person name="Aftuck L."/>
            <person name="Alexander A."/>
            <person name="An P."/>
            <person name="Anderson E."/>
            <person name="Anderson S."/>
            <person name="Arachi H."/>
            <person name="Azer M."/>
            <person name="Bachantsang P."/>
            <person name="Barry A."/>
            <person name="Bayul T."/>
            <person name="Berlin A."/>
            <person name="Bessette D."/>
            <person name="Bloom T."/>
            <person name="Blye J."/>
            <person name="Boguslavskiy L."/>
            <person name="Bonnet C."/>
            <person name="Boukhgalter B."/>
            <person name="Bourzgui I."/>
            <person name="Brown A."/>
            <person name="Cahill P."/>
            <person name="Channer S."/>
            <person name="Cheshatsang Y."/>
            <person name="Chuda L."/>
            <person name="Citroen M."/>
            <person name="Collymore A."/>
            <person name="Cooke P."/>
            <person name="Costello M."/>
            <person name="D'Aco K."/>
            <person name="Daza R."/>
            <person name="De Haan G."/>
            <person name="DeGray S."/>
            <person name="DeMaso C."/>
            <person name="Dhargay N."/>
            <person name="Dooley K."/>
            <person name="Dooley E."/>
            <person name="Doricent M."/>
            <person name="Dorje P."/>
            <person name="Dorjee K."/>
            <person name="Dupes A."/>
            <person name="Elong R."/>
            <person name="Falk J."/>
            <person name="Farina A."/>
            <person name="Faro S."/>
            <person name="Ferguson D."/>
            <person name="Fisher S."/>
            <person name="Foley C.D."/>
            <person name="Franke A."/>
            <person name="Friedrich D."/>
            <person name="Gadbois L."/>
            <person name="Gearin G."/>
            <person name="Gearin C.R."/>
            <person name="Giannoukos G."/>
            <person name="Goode T."/>
            <person name="Graham J."/>
            <person name="Grandbois E."/>
            <person name="Grewal S."/>
            <person name="Gyaltsen K."/>
            <person name="Hafez N."/>
            <person name="Hagos B."/>
            <person name="Hall J."/>
            <person name="Henson C."/>
            <person name="Hollinger A."/>
            <person name="Honan T."/>
            <person name="Huard M.D."/>
            <person name="Hughes L."/>
            <person name="Hurhula B."/>
            <person name="Husby M.E."/>
            <person name="Kamat A."/>
            <person name="Kanga B."/>
            <person name="Kashin S."/>
            <person name="Khazanovich D."/>
            <person name="Kisner P."/>
            <person name="Lance K."/>
            <person name="Lara M."/>
            <person name="Lee W."/>
            <person name="Lennon N."/>
            <person name="Letendre F."/>
            <person name="LeVine R."/>
            <person name="Lipovsky A."/>
            <person name="Liu X."/>
            <person name="Liu J."/>
            <person name="Liu S."/>
            <person name="Lokyitsang T."/>
            <person name="Lokyitsang Y."/>
            <person name="Lubonja R."/>
            <person name="Lui A."/>
            <person name="MacDonald P."/>
            <person name="Magnisalis V."/>
            <person name="Maru K."/>
            <person name="Matthews C."/>
            <person name="McCusker W."/>
            <person name="McDonough S."/>
            <person name="Mehta T."/>
            <person name="Meldrim J."/>
            <person name="Meneus L."/>
            <person name="Mihai O."/>
            <person name="Mihalev A."/>
            <person name="Mihova T."/>
            <person name="Mittelman R."/>
            <person name="Mlenga V."/>
            <person name="Montmayeur A."/>
            <person name="Mulrain L."/>
            <person name="Navidi A."/>
            <person name="Naylor J."/>
            <person name="Negash T."/>
            <person name="Nguyen T."/>
            <person name="Nguyen N."/>
            <person name="Nicol R."/>
            <person name="Norbu C."/>
            <person name="Norbu N."/>
            <person name="Novod N."/>
            <person name="O'Neill B."/>
            <person name="Osman S."/>
            <person name="Markiewicz E."/>
            <person name="Oyono O.L."/>
            <person name="Patti C."/>
            <person name="Phunkhang P."/>
            <person name="Pierre F."/>
            <person name="Priest M."/>
            <person name="Raghuraman S."/>
            <person name="Rege F."/>
            <person name="Reyes R."/>
            <person name="Rise C."/>
            <person name="Rogov P."/>
            <person name="Ross K."/>
            <person name="Ryan E."/>
            <person name="Settipalli S."/>
            <person name="Shea T."/>
            <person name="Sherpa N."/>
            <person name="Shi L."/>
            <person name="Shih D."/>
            <person name="Sparrow T."/>
            <person name="Spaulding J."/>
            <person name="Stalker J."/>
            <person name="Stange-Thomann N."/>
            <person name="Stavropoulos S."/>
            <person name="Stone C."/>
            <person name="Strader C."/>
            <person name="Tesfaye S."/>
            <person name="Thomson T."/>
            <person name="Thoulutsang Y."/>
            <person name="Thoulutsang D."/>
            <person name="Topham K."/>
            <person name="Topping I."/>
            <person name="Tsamla T."/>
            <person name="Vassiliev H."/>
            <person name="Vo A."/>
            <person name="Wangchuk T."/>
            <person name="Wangdi T."/>
            <person name="Weiand M."/>
            <person name="Wilkinson J."/>
            <person name="Wilson A."/>
            <person name="Yadav S."/>
            <person name="Young G."/>
            <person name="Yu Q."/>
            <person name="Zembek L."/>
            <person name="Zhong D."/>
            <person name="Zimmer A."/>
            <person name="Zwirko Z."/>
            <person name="Jaffe D.B."/>
            <person name="Alvarez P."/>
            <person name="Brockman W."/>
            <person name="Butler J."/>
            <person name="Chin C."/>
            <person name="Gnerre S."/>
            <person name="Grabherr M."/>
            <person name="Kleber M."/>
            <person name="Mauceli E."/>
            <person name="MacCallum I."/>
        </authorList>
    </citation>
    <scope>NUCLEOTIDE SEQUENCE [LARGE SCALE GENOMIC DNA]</scope>
    <source>
        <strain evidence="6">Tucson 14024-0371.13</strain>
    </source>
</reference>
<dbReference type="GO" id="GO:0003824">
    <property type="term" value="F:catalytic activity"/>
    <property type="evidence" value="ECO:0007669"/>
    <property type="project" value="UniProtKB-ARBA"/>
</dbReference>
<dbReference type="SFLD" id="SFLDG00358">
    <property type="entry name" value="Main_(cytGST)"/>
    <property type="match status" value="1"/>
</dbReference>
<dbReference type="InterPro" id="IPR040079">
    <property type="entry name" value="Glutathione_S-Trfase"/>
</dbReference>
<evidence type="ECO:0000256" key="2">
    <source>
        <dbReference type="RuleBase" id="RU003494"/>
    </source>
</evidence>
<accession>A0A0P8YDW1</accession>
<dbReference type="FunFam" id="1.20.1050.10:FF:000007">
    <property type="entry name" value="Glutathione S-transferase 1-1"/>
    <property type="match status" value="1"/>
</dbReference>
<dbReference type="SFLD" id="SFLDS00019">
    <property type="entry name" value="Glutathione_Transferase_(cytos"/>
    <property type="match status" value="1"/>
</dbReference>
<gene>
    <name evidence="5" type="primary">Dana\GF17942</name>
    <name evidence="5" type="synonym">dana_GLEANR_19204</name>
    <name evidence="5" type="ORF">GF17942</name>
</gene>
<dbReference type="CDD" id="cd03177">
    <property type="entry name" value="GST_C_Delta_Epsilon"/>
    <property type="match status" value="1"/>
</dbReference>
<dbReference type="PANTHER" id="PTHR43969">
    <property type="entry name" value="GLUTATHIONE S TRANSFERASE D10, ISOFORM A-RELATED"/>
    <property type="match status" value="1"/>
</dbReference>
<dbReference type="OrthoDB" id="2309723at2759"/>
<sequence>MDFYYYSAVAACRAVIMVAETLGIKLNKKVVNTLKGEQMNPDFIKVNPQHIIPTIVDDGFVLWESRAITAYLVEKYGKDDSLYPKDPQKRAVVNQRLYFDMGIYNAMFKYYFIAFSTGKYGSEEDFKGLENVFGFLNTFLEGHDYVAGDKLTIADISILASVSTLVAMGFELTKFPNVDKWYNNAKNVVPGFAENWEGAQLVAENVVARLK</sequence>
<dbReference type="InterPro" id="IPR010987">
    <property type="entry name" value="Glutathione-S-Trfase_C-like"/>
</dbReference>
<protein>
    <recommendedName>
        <fullName evidence="7">Glutathione transferase</fullName>
    </recommendedName>
</protein>
<evidence type="ECO:0000313" key="5">
    <source>
        <dbReference type="EMBL" id="KPU79680.1"/>
    </source>
</evidence>
<dbReference type="SMR" id="A0A0P8YDW1"/>
<dbReference type="Gene3D" id="1.20.1050.10">
    <property type="match status" value="1"/>
</dbReference>
<dbReference type="Pfam" id="PF02798">
    <property type="entry name" value="GST_N"/>
    <property type="match status" value="1"/>
</dbReference>
<dbReference type="PANTHER" id="PTHR43969:SF9">
    <property type="entry name" value="GLUTATHIONE S TRANSFERASE D10, ISOFORM A-RELATED"/>
    <property type="match status" value="1"/>
</dbReference>
<dbReference type="InParanoid" id="A0A0P8YDW1"/>
<dbReference type="SUPFAM" id="SSF47616">
    <property type="entry name" value="GST C-terminal domain-like"/>
    <property type="match status" value="1"/>
</dbReference>
<dbReference type="Proteomes" id="UP000007801">
    <property type="component" value="Unassembled WGS sequence"/>
</dbReference>
<dbReference type="EMBL" id="CH902617">
    <property type="protein sequence ID" value="KPU79680.1"/>
    <property type="molecule type" value="Genomic_DNA"/>
</dbReference>
<dbReference type="PROSITE" id="PS50404">
    <property type="entry name" value="GST_NTER"/>
    <property type="match status" value="1"/>
</dbReference>
<feature type="domain" description="GST N-terminal" evidence="3">
    <location>
        <begin position="1"/>
        <end position="80"/>
    </location>
</feature>
<dbReference type="FunFam" id="3.40.30.10:FF:000034">
    <property type="entry name" value="glutathione S-transferase 1"/>
    <property type="match status" value="1"/>
</dbReference>
<dbReference type="InterPro" id="IPR004046">
    <property type="entry name" value="GST_C"/>
</dbReference>
<evidence type="ECO:0008006" key="7">
    <source>
        <dbReference type="Google" id="ProtNLM"/>
    </source>
</evidence>
<name>A0A0P8YDW1_DROAN</name>
<dbReference type="Gene3D" id="3.40.30.10">
    <property type="entry name" value="Glutaredoxin"/>
    <property type="match status" value="1"/>
</dbReference>
<dbReference type="InterPro" id="IPR036249">
    <property type="entry name" value="Thioredoxin-like_sf"/>
</dbReference>
<comment type="subunit">
    <text evidence="1">Homodimer.</text>
</comment>
<dbReference type="GO" id="GO:0006749">
    <property type="term" value="P:glutathione metabolic process"/>
    <property type="evidence" value="ECO:0007669"/>
    <property type="project" value="TreeGrafter"/>
</dbReference>
<dbReference type="Pfam" id="PF00043">
    <property type="entry name" value="GST_C"/>
    <property type="match status" value="1"/>
</dbReference>